<evidence type="ECO:0000313" key="1">
    <source>
        <dbReference type="EMBL" id="KAK9940072.1"/>
    </source>
</evidence>
<reference evidence="1 2" key="1">
    <citation type="journal article" date="2023" name="G3 (Bethesda)">
        <title>A chromosome-length genome assembly and annotation of blackberry (Rubus argutus, cv. 'Hillquist').</title>
        <authorList>
            <person name="Bruna T."/>
            <person name="Aryal R."/>
            <person name="Dudchenko O."/>
            <person name="Sargent D.J."/>
            <person name="Mead D."/>
            <person name="Buti M."/>
            <person name="Cavallini A."/>
            <person name="Hytonen T."/>
            <person name="Andres J."/>
            <person name="Pham M."/>
            <person name="Weisz D."/>
            <person name="Mascagni F."/>
            <person name="Usai G."/>
            <person name="Natali L."/>
            <person name="Bassil N."/>
            <person name="Fernandez G.E."/>
            <person name="Lomsadze A."/>
            <person name="Armour M."/>
            <person name="Olukolu B."/>
            <person name="Poorten T."/>
            <person name="Britton C."/>
            <person name="Davik J."/>
            <person name="Ashrafi H."/>
            <person name="Aiden E.L."/>
            <person name="Borodovsky M."/>
            <person name="Worthington M."/>
        </authorList>
    </citation>
    <scope>NUCLEOTIDE SEQUENCE [LARGE SCALE GENOMIC DNA]</scope>
    <source>
        <strain evidence="1">PI 553951</strain>
    </source>
</reference>
<accession>A0AAW1XU05</accession>
<gene>
    <name evidence="1" type="ORF">M0R45_016747</name>
</gene>
<protein>
    <submittedName>
        <fullName evidence="1">Uncharacterized protein</fullName>
    </submittedName>
</protein>
<proteinExistence type="predicted"/>
<comment type="caution">
    <text evidence="1">The sequence shown here is derived from an EMBL/GenBank/DDBJ whole genome shotgun (WGS) entry which is preliminary data.</text>
</comment>
<dbReference type="Proteomes" id="UP001457282">
    <property type="component" value="Unassembled WGS sequence"/>
</dbReference>
<evidence type="ECO:0000313" key="2">
    <source>
        <dbReference type="Proteomes" id="UP001457282"/>
    </source>
</evidence>
<organism evidence="1 2">
    <name type="scientific">Rubus argutus</name>
    <name type="common">Southern blackberry</name>
    <dbReference type="NCBI Taxonomy" id="59490"/>
    <lineage>
        <taxon>Eukaryota</taxon>
        <taxon>Viridiplantae</taxon>
        <taxon>Streptophyta</taxon>
        <taxon>Embryophyta</taxon>
        <taxon>Tracheophyta</taxon>
        <taxon>Spermatophyta</taxon>
        <taxon>Magnoliopsida</taxon>
        <taxon>eudicotyledons</taxon>
        <taxon>Gunneridae</taxon>
        <taxon>Pentapetalae</taxon>
        <taxon>rosids</taxon>
        <taxon>fabids</taxon>
        <taxon>Rosales</taxon>
        <taxon>Rosaceae</taxon>
        <taxon>Rosoideae</taxon>
        <taxon>Rosoideae incertae sedis</taxon>
        <taxon>Rubus</taxon>
    </lineage>
</organism>
<keyword evidence="2" id="KW-1185">Reference proteome</keyword>
<dbReference type="EMBL" id="JBEDUW010000003">
    <property type="protein sequence ID" value="KAK9940072.1"/>
    <property type="molecule type" value="Genomic_DNA"/>
</dbReference>
<name>A0AAW1XU05_RUBAR</name>
<dbReference type="AlphaFoldDB" id="A0AAW1XU05"/>
<sequence>MRHQTTNSKQVYSTLSSSLKFEFSPAKTPTYSNSGAFYSTARLTSLQKTKAYTKSMDFDCSLHVCSYLNSIFQHIILDLRSYSSEILGTPFLGIPILAGLGNFVGNPFAINRMLLEFQVGLVLGLSFSTTS</sequence>